<protein>
    <submittedName>
        <fullName evidence="2">Uncharacterized protein</fullName>
    </submittedName>
</protein>
<feature type="transmembrane region" description="Helical" evidence="1">
    <location>
        <begin position="66"/>
        <end position="82"/>
    </location>
</feature>
<organism evidence="2 3">
    <name type="scientific">Macrolepiota fuliginosa MF-IS2</name>
    <dbReference type="NCBI Taxonomy" id="1400762"/>
    <lineage>
        <taxon>Eukaryota</taxon>
        <taxon>Fungi</taxon>
        <taxon>Dikarya</taxon>
        <taxon>Basidiomycota</taxon>
        <taxon>Agaricomycotina</taxon>
        <taxon>Agaricomycetes</taxon>
        <taxon>Agaricomycetidae</taxon>
        <taxon>Agaricales</taxon>
        <taxon>Agaricineae</taxon>
        <taxon>Agaricaceae</taxon>
        <taxon>Macrolepiota</taxon>
    </lineage>
</organism>
<name>A0A9P5XIL7_9AGAR</name>
<keyword evidence="1" id="KW-0472">Membrane</keyword>
<sequence length="97" mass="11410">MFNSLAPRIMTNIFQIDPNNGPSLDDHGLSTHFFCEYIQEPEPQGSVTQQYQTIDRSRISGMGFRVYIYVVYIFFTWLTPQIRPLSRYFVPLTYSFV</sequence>
<gene>
    <name evidence="2" type="ORF">P691DRAFT_267312</name>
</gene>
<evidence type="ECO:0000256" key="1">
    <source>
        <dbReference type="SAM" id="Phobius"/>
    </source>
</evidence>
<keyword evidence="1" id="KW-1133">Transmembrane helix</keyword>
<dbReference type="Proteomes" id="UP000807342">
    <property type="component" value="Unassembled WGS sequence"/>
</dbReference>
<keyword evidence="1" id="KW-0812">Transmembrane</keyword>
<evidence type="ECO:0000313" key="2">
    <source>
        <dbReference type="EMBL" id="KAF9452088.1"/>
    </source>
</evidence>
<reference evidence="2" key="1">
    <citation type="submission" date="2020-11" db="EMBL/GenBank/DDBJ databases">
        <authorList>
            <consortium name="DOE Joint Genome Institute"/>
            <person name="Ahrendt S."/>
            <person name="Riley R."/>
            <person name="Andreopoulos W."/>
            <person name="Labutti K."/>
            <person name="Pangilinan J."/>
            <person name="Ruiz-Duenas F.J."/>
            <person name="Barrasa J.M."/>
            <person name="Sanchez-Garcia M."/>
            <person name="Camarero S."/>
            <person name="Miyauchi S."/>
            <person name="Serrano A."/>
            <person name="Linde D."/>
            <person name="Babiker R."/>
            <person name="Drula E."/>
            <person name="Ayuso-Fernandez I."/>
            <person name="Pacheco R."/>
            <person name="Padilla G."/>
            <person name="Ferreira P."/>
            <person name="Barriuso J."/>
            <person name="Kellner H."/>
            <person name="Castanera R."/>
            <person name="Alfaro M."/>
            <person name="Ramirez L."/>
            <person name="Pisabarro A.G."/>
            <person name="Kuo A."/>
            <person name="Tritt A."/>
            <person name="Lipzen A."/>
            <person name="He G."/>
            <person name="Yan M."/>
            <person name="Ng V."/>
            <person name="Cullen D."/>
            <person name="Martin F."/>
            <person name="Rosso M.-N."/>
            <person name="Henrissat B."/>
            <person name="Hibbett D."/>
            <person name="Martinez A.T."/>
            <person name="Grigoriev I.V."/>
        </authorList>
    </citation>
    <scope>NUCLEOTIDE SEQUENCE</scope>
    <source>
        <strain evidence="2">MF-IS2</strain>
    </source>
</reference>
<accession>A0A9P5XIL7</accession>
<proteinExistence type="predicted"/>
<dbReference type="AlphaFoldDB" id="A0A9P5XIL7"/>
<comment type="caution">
    <text evidence="2">The sequence shown here is derived from an EMBL/GenBank/DDBJ whole genome shotgun (WGS) entry which is preliminary data.</text>
</comment>
<dbReference type="EMBL" id="MU151075">
    <property type="protein sequence ID" value="KAF9452088.1"/>
    <property type="molecule type" value="Genomic_DNA"/>
</dbReference>
<evidence type="ECO:0000313" key="3">
    <source>
        <dbReference type="Proteomes" id="UP000807342"/>
    </source>
</evidence>
<keyword evidence="3" id="KW-1185">Reference proteome</keyword>